<name>A0A397D3J5_APHAT</name>
<dbReference type="VEuPathDB" id="FungiDB:H257_11869"/>
<gene>
    <name evidence="3" type="ORF">DYB38_006090</name>
</gene>
<dbReference type="AlphaFoldDB" id="A0A397D3J5"/>
<evidence type="ECO:0000256" key="1">
    <source>
        <dbReference type="ARBA" id="ARBA00008315"/>
    </source>
</evidence>
<dbReference type="Proteomes" id="UP000265716">
    <property type="component" value="Unassembled WGS sequence"/>
</dbReference>
<dbReference type="InterPro" id="IPR029488">
    <property type="entry name" value="Hmw/CFAP97"/>
</dbReference>
<dbReference type="VEuPathDB" id="FungiDB:H257_11870"/>
<feature type="region of interest" description="Disordered" evidence="2">
    <location>
        <begin position="170"/>
        <end position="189"/>
    </location>
</feature>
<dbReference type="PANTHER" id="PTHR39290:SF6">
    <property type="entry name" value="S-ADENOSYL-L-METHIONINE-DEPENDENT METHYLTRANSFERASES SUPERFAMILY PROTEIN"/>
    <property type="match status" value="1"/>
</dbReference>
<organism evidence="3 4">
    <name type="scientific">Aphanomyces astaci</name>
    <name type="common">Crayfish plague agent</name>
    <dbReference type="NCBI Taxonomy" id="112090"/>
    <lineage>
        <taxon>Eukaryota</taxon>
        <taxon>Sar</taxon>
        <taxon>Stramenopiles</taxon>
        <taxon>Oomycota</taxon>
        <taxon>Saprolegniomycetes</taxon>
        <taxon>Saprolegniales</taxon>
        <taxon>Verrucalvaceae</taxon>
        <taxon>Aphanomyces</taxon>
    </lineage>
</organism>
<evidence type="ECO:0000313" key="4">
    <source>
        <dbReference type="Proteomes" id="UP000265716"/>
    </source>
</evidence>
<protein>
    <submittedName>
        <fullName evidence="3">Uncharacterized protein</fullName>
    </submittedName>
</protein>
<dbReference type="PANTHER" id="PTHR39290">
    <property type="entry name" value="C3H1-TYPE DOMAIN-CONTAINING PROTEIN-RELATED"/>
    <property type="match status" value="1"/>
</dbReference>
<proteinExistence type="inferred from homology"/>
<accession>A0A397D3J5</accession>
<reference evidence="3 4" key="1">
    <citation type="submission" date="2018-08" db="EMBL/GenBank/DDBJ databases">
        <title>Aphanomyces genome sequencing and annotation.</title>
        <authorList>
            <person name="Minardi D."/>
            <person name="Oidtmann B."/>
            <person name="Van Der Giezen M."/>
            <person name="Studholme D.J."/>
        </authorList>
    </citation>
    <scope>NUCLEOTIDE SEQUENCE [LARGE SCALE GENOMIC DNA]</scope>
    <source>
        <strain evidence="3 4">SA</strain>
    </source>
</reference>
<comment type="caution">
    <text evidence="3">The sequence shown here is derived from an EMBL/GenBank/DDBJ whole genome shotgun (WGS) entry which is preliminary data.</text>
</comment>
<evidence type="ECO:0000313" key="3">
    <source>
        <dbReference type="EMBL" id="RHY58128.1"/>
    </source>
</evidence>
<dbReference type="Pfam" id="PF13879">
    <property type="entry name" value="Hmw_CFAP97"/>
    <property type="match status" value="1"/>
</dbReference>
<dbReference type="EMBL" id="QUTC01005431">
    <property type="protein sequence ID" value="RHY58128.1"/>
    <property type="molecule type" value="Genomic_DNA"/>
</dbReference>
<evidence type="ECO:0000256" key="2">
    <source>
        <dbReference type="SAM" id="MobiDB-lite"/>
    </source>
</evidence>
<comment type="similarity">
    <text evidence="1">Belongs to the CFAP97 family.</text>
</comment>
<sequence>MPQKPVAYAAEYEFPDENSVAMRRRKHSDAMHQEHMRTMQPPMKKDLTTVPVVKSPNKKKQQLVQDRQLSIATENEHLVDKMQRIMTRTDDCFHVQNSPIVKPSNQPFRQKMYSHIQKQNRAIKHHLHSVKGTYSTAQWKRGNERSVPQADEAERLSRQISKAPKRVKAKQGLKHMQHQPTKNHQDDPTPEFEFLVLNDIDEAVPMRTAKEIKEHIQSKLPLIHNKAVAYLAKEIKKPDPFHSKPKIFPESAKLTATCNPYLDFYRTFQKSQPKDMARLFDPDLDDDTREELFNLVDDKVAAVRSLLRSVAVHHAPPGTGYWGRLLQLRGVDVKCFDLHVPGEEGDDAGEDDDDDEEVEPERMTWLDVEQGTPEVLSRFKKRTLLLCYPDDYEDSEESMAEACLNNYTGEYVIHIGELFGHTLCLPEPW</sequence>